<sequence length="108" mass="11487">MSEVVRFHLDEGSAVLVEVDEDTFGVERVSRGQDGVVEAGRRLTDALADVRDAARASMNVLQTLSPDGLELEFGVKFAGEAGAIIAKTSAEGHFSVKLSWSPNGPGRE</sequence>
<dbReference type="eggNOG" id="ENOG5033AR3">
    <property type="taxonomic scope" value="Bacteria"/>
</dbReference>
<dbReference type="AlphaFoldDB" id="D2SB11"/>
<dbReference type="Pfam" id="PF19493">
    <property type="entry name" value="Trypco1"/>
    <property type="match status" value="1"/>
</dbReference>
<name>D2SB11_GEOOG</name>
<reference evidence="2 3" key="1">
    <citation type="journal article" date="2010" name="Stand. Genomic Sci.">
        <title>Complete genome sequence of Geodermatophilus obscurus type strain (G-20).</title>
        <authorList>
            <person name="Ivanova N."/>
            <person name="Sikorski J."/>
            <person name="Jando M."/>
            <person name="Munk C."/>
            <person name="Lapidus A."/>
            <person name="Glavina Del Rio T."/>
            <person name="Copeland A."/>
            <person name="Tice H."/>
            <person name="Cheng J.-F."/>
            <person name="Lucas S."/>
            <person name="Chen F."/>
            <person name="Nolan M."/>
            <person name="Bruce D."/>
            <person name="Goodwin L."/>
            <person name="Pitluck S."/>
            <person name="Mavromatis K."/>
            <person name="Mikhailova N."/>
            <person name="Pati A."/>
            <person name="Chen A."/>
            <person name="Palaniappan K."/>
            <person name="Land M."/>
            <person name="Hauser L."/>
            <person name="Chang Y.-J."/>
            <person name="Jeffries C.D."/>
            <person name="Meincke L."/>
            <person name="Brettin T."/>
            <person name="Detter J.C."/>
            <person name="Detter J.C."/>
            <person name="Rohde M."/>
            <person name="Goeker M."/>
            <person name="Bristow J."/>
            <person name="Eisen J.A."/>
            <person name="Markowitz V."/>
            <person name="Hugenholtz P."/>
            <person name="Kyrpides N.C."/>
            <person name="Klenk H.-P."/>
        </authorList>
    </citation>
    <scope>NUCLEOTIDE SEQUENCE [LARGE SCALE GENOMIC DNA]</scope>
    <source>
        <strain evidence="3">ATCC 25078 / DSM 43160 / JCM 3152 / KCC A-0152 / KCTC 9177 / NBRC 13315 / NRRL B-3577 / G-20</strain>
    </source>
</reference>
<dbReference type="EMBL" id="CP001867">
    <property type="protein sequence ID" value="ADB76046.1"/>
    <property type="molecule type" value="Genomic_DNA"/>
</dbReference>
<evidence type="ECO:0000313" key="3">
    <source>
        <dbReference type="Proteomes" id="UP000001382"/>
    </source>
</evidence>
<dbReference type="RefSeq" id="WP_012949476.1">
    <property type="nucleotide sequence ID" value="NC_013757.1"/>
</dbReference>
<dbReference type="KEGG" id="gob:Gobs_3446"/>
<dbReference type="Proteomes" id="UP000001382">
    <property type="component" value="Chromosome"/>
</dbReference>
<protein>
    <recommendedName>
        <fullName evidence="1">Trypsin-co-occurring domain-containing protein</fullName>
    </recommendedName>
</protein>
<proteinExistence type="predicted"/>
<accession>D2SB11</accession>
<feature type="domain" description="Trypsin-co-occurring" evidence="1">
    <location>
        <begin position="7"/>
        <end position="101"/>
    </location>
</feature>
<reference evidence="3" key="2">
    <citation type="submission" date="2010-01" db="EMBL/GenBank/DDBJ databases">
        <title>The complete genome of Geodermatophilus obscurus DSM 43160.</title>
        <authorList>
            <consortium name="US DOE Joint Genome Institute (JGI-PGF)"/>
            <person name="Lucas S."/>
            <person name="Copeland A."/>
            <person name="Lapidus A."/>
            <person name="Glavina del Rio T."/>
            <person name="Dalin E."/>
            <person name="Tice H."/>
            <person name="Bruce D."/>
            <person name="Goodwin L."/>
            <person name="Pitluck S."/>
            <person name="Kyrpides N."/>
            <person name="Mavromatis K."/>
            <person name="Ivanova N."/>
            <person name="Munk A.C."/>
            <person name="Brettin T."/>
            <person name="Detter J.C."/>
            <person name="Han C."/>
            <person name="Larimer F."/>
            <person name="Land M."/>
            <person name="Hauser L."/>
            <person name="Markowitz V."/>
            <person name="Cheng J.-F."/>
            <person name="Hugenholtz P."/>
            <person name="Woyke T."/>
            <person name="Wu D."/>
            <person name="Jando M."/>
            <person name="Schneider S."/>
            <person name="Klenk H.-P."/>
            <person name="Eisen J.A."/>
        </authorList>
    </citation>
    <scope>NUCLEOTIDE SEQUENCE [LARGE SCALE GENOMIC DNA]</scope>
    <source>
        <strain evidence="3">ATCC 25078 / DSM 43160 / JCM 3152 / KCC A-0152 / KCTC 9177 / NBRC 13315 / NRRL B-3577 / G-20</strain>
    </source>
</reference>
<evidence type="ECO:0000259" key="1">
    <source>
        <dbReference type="Pfam" id="PF19493"/>
    </source>
</evidence>
<dbReference type="InterPro" id="IPR045794">
    <property type="entry name" value="Trypco1"/>
</dbReference>
<dbReference type="HOGENOM" id="CLU_137386_3_1_11"/>
<evidence type="ECO:0000313" key="2">
    <source>
        <dbReference type="EMBL" id="ADB76046.1"/>
    </source>
</evidence>
<dbReference type="NCBIfam" id="NF041216">
    <property type="entry name" value="CU044_2847_fam"/>
    <property type="match status" value="1"/>
</dbReference>
<keyword evidence="3" id="KW-1185">Reference proteome</keyword>
<organism evidence="2 3">
    <name type="scientific">Geodermatophilus obscurus (strain ATCC 25078 / DSM 43160 / JCM 3152 / CCUG 61914 / KCC A-0152 / KCTC 9177 / NBRC 13315 / NRRL B-3577 / G-20)</name>
    <dbReference type="NCBI Taxonomy" id="526225"/>
    <lineage>
        <taxon>Bacteria</taxon>
        <taxon>Bacillati</taxon>
        <taxon>Actinomycetota</taxon>
        <taxon>Actinomycetes</taxon>
        <taxon>Geodermatophilales</taxon>
        <taxon>Geodermatophilaceae</taxon>
        <taxon>Geodermatophilus</taxon>
    </lineage>
</organism>
<dbReference type="STRING" id="526225.Gobs_3446"/>
<gene>
    <name evidence="2" type="ordered locus">Gobs_3446</name>
</gene>
<dbReference type="OrthoDB" id="574243at2"/>